<organism evidence="1 2">
    <name type="scientific">Pleurodeles waltl</name>
    <name type="common">Iberian ribbed newt</name>
    <dbReference type="NCBI Taxonomy" id="8319"/>
    <lineage>
        <taxon>Eukaryota</taxon>
        <taxon>Metazoa</taxon>
        <taxon>Chordata</taxon>
        <taxon>Craniata</taxon>
        <taxon>Vertebrata</taxon>
        <taxon>Euteleostomi</taxon>
        <taxon>Amphibia</taxon>
        <taxon>Batrachia</taxon>
        <taxon>Caudata</taxon>
        <taxon>Salamandroidea</taxon>
        <taxon>Salamandridae</taxon>
        <taxon>Pleurodelinae</taxon>
        <taxon>Pleurodeles</taxon>
    </lineage>
</organism>
<evidence type="ECO:0000313" key="2">
    <source>
        <dbReference type="Proteomes" id="UP001066276"/>
    </source>
</evidence>
<gene>
    <name evidence="1" type="ORF">NDU88_006005</name>
</gene>
<dbReference type="EMBL" id="JANPWB010000006">
    <property type="protein sequence ID" value="KAJ1180789.1"/>
    <property type="molecule type" value="Genomic_DNA"/>
</dbReference>
<accession>A0AAV7TY80</accession>
<reference evidence="1" key="1">
    <citation type="journal article" date="2022" name="bioRxiv">
        <title>Sequencing and chromosome-scale assembly of the giantPleurodeles waltlgenome.</title>
        <authorList>
            <person name="Brown T."/>
            <person name="Elewa A."/>
            <person name="Iarovenko S."/>
            <person name="Subramanian E."/>
            <person name="Araus A.J."/>
            <person name="Petzold A."/>
            <person name="Susuki M."/>
            <person name="Suzuki K.-i.T."/>
            <person name="Hayashi T."/>
            <person name="Toyoda A."/>
            <person name="Oliveira C."/>
            <person name="Osipova E."/>
            <person name="Leigh N.D."/>
            <person name="Simon A."/>
            <person name="Yun M.H."/>
        </authorList>
    </citation>
    <scope>NUCLEOTIDE SEQUENCE</scope>
    <source>
        <strain evidence="1">20211129_DDA</strain>
        <tissue evidence="1">Liver</tissue>
    </source>
</reference>
<protein>
    <submittedName>
        <fullName evidence="1">Uncharacterized protein</fullName>
    </submittedName>
</protein>
<dbReference type="Proteomes" id="UP001066276">
    <property type="component" value="Chromosome 3_2"/>
</dbReference>
<comment type="caution">
    <text evidence="1">The sequence shown here is derived from an EMBL/GenBank/DDBJ whole genome shotgun (WGS) entry which is preliminary data.</text>
</comment>
<keyword evidence="2" id="KW-1185">Reference proteome</keyword>
<sequence length="142" mass="15801">MAVPWAHRLPSPSNCLPCLQCLRRWGCSTTSADSALAPPEGNAGYYSVAPTELQGGTNPACHPRHCFWLKKVKEVPRQHPALQDRSEARGRKKISALDRGAQVSVQHAAVLPRAMFSRRKARIRSVKSRTITLVMDHSRRPN</sequence>
<name>A0AAV7TY80_PLEWA</name>
<proteinExistence type="predicted"/>
<evidence type="ECO:0000313" key="1">
    <source>
        <dbReference type="EMBL" id="KAJ1180789.1"/>
    </source>
</evidence>
<dbReference type="AlphaFoldDB" id="A0AAV7TY80"/>